<comment type="subcellular location">
    <subcellularLocation>
        <location evidence="1">Secreted</location>
    </subcellularLocation>
</comment>
<keyword evidence="3" id="KW-0732">Signal</keyword>
<evidence type="ECO:0000313" key="9">
    <source>
        <dbReference type="EMBL" id="GCB83004.1"/>
    </source>
</evidence>
<dbReference type="InterPro" id="IPR055271">
    <property type="entry name" value="NDNF_Fn(III)_1"/>
</dbReference>
<gene>
    <name evidence="9" type="ORF">scyTo_0023518</name>
</gene>
<sequence length="455" mass="50551">MGELEPFNLQKDPKATVQGQSAELFYYQGNDVECYGIADSPAGIYRLELVSIEKDTIFNAYATTTPESDQPYPKLPSDSRLGLTFVGRTSVSLLWKPSPAVSQFHQPTEYCVVVNKKHNYKSLCAVEAKLNDAGLFKRVQWSGLDWGLSGSPPLGGAANRPIVGRQSTKPSAGHQAGIQKTCTGSKNAFTVSRLKPATQYYFDVFISNVLSNVSSAYLGTFAKTKDEVKQKVQELKAGRVTEILIKRGGSKSLRFKPVSSHHSVMVSLQSCYHTAHVQIRQNREVVASQSVEGVQHFHLIGKPKARYLLRLKAGKGSKALLKVHVTTHPSKQPFPALPRDARLKVFDRLRACSSLTVAWLATQALNKYCVYRKRVAGKEKPKELQNHCLDPTARSKSEKVSCQYFRGSNLRKAVMTEHIEGLEPGETYQLDVYVIGQGRNSVKYQSKIVRTRKAC</sequence>
<dbReference type="Gene3D" id="2.60.40.10">
    <property type="entry name" value="Immunoglobulins"/>
    <property type="match status" value="1"/>
</dbReference>
<evidence type="ECO:0000256" key="5">
    <source>
        <dbReference type="ARBA" id="ARBA00023180"/>
    </source>
</evidence>
<dbReference type="Proteomes" id="UP000288216">
    <property type="component" value="Unassembled WGS sequence"/>
</dbReference>
<dbReference type="PANTHER" id="PTHR14619:SF1">
    <property type="entry name" value="PROTEIN NDNF"/>
    <property type="match status" value="1"/>
</dbReference>
<dbReference type="SMART" id="SM00060">
    <property type="entry name" value="FN3"/>
    <property type="match status" value="2"/>
</dbReference>
<proteinExistence type="predicted"/>
<dbReference type="EMBL" id="BFAA01030199">
    <property type="protein sequence ID" value="GCB83004.1"/>
    <property type="molecule type" value="Genomic_DNA"/>
</dbReference>
<dbReference type="AlphaFoldDB" id="A0A401QCA4"/>
<reference evidence="9 10" key="1">
    <citation type="journal article" date="2018" name="Nat. Ecol. Evol.">
        <title>Shark genomes provide insights into elasmobranch evolution and the origin of vertebrates.</title>
        <authorList>
            <person name="Hara Y"/>
            <person name="Yamaguchi K"/>
            <person name="Onimaru K"/>
            <person name="Kadota M"/>
            <person name="Koyanagi M"/>
            <person name="Keeley SD"/>
            <person name="Tatsumi K"/>
            <person name="Tanaka K"/>
            <person name="Motone F"/>
            <person name="Kageyama Y"/>
            <person name="Nozu R"/>
            <person name="Adachi N"/>
            <person name="Nishimura O"/>
            <person name="Nakagawa R"/>
            <person name="Tanegashima C"/>
            <person name="Kiyatake I"/>
            <person name="Matsumoto R"/>
            <person name="Murakumo K"/>
            <person name="Nishida K"/>
            <person name="Terakita A"/>
            <person name="Kuratani S"/>
            <person name="Sato K"/>
            <person name="Hyodo S Kuraku.S."/>
        </authorList>
    </citation>
    <scope>NUCLEOTIDE SEQUENCE [LARGE SCALE GENOMIC DNA]</scope>
</reference>
<evidence type="ECO:0000256" key="7">
    <source>
        <dbReference type="ARBA" id="ARBA00046135"/>
    </source>
</evidence>
<evidence type="ECO:0000313" key="10">
    <source>
        <dbReference type="Proteomes" id="UP000288216"/>
    </source>
</evidence>
<dbReference type="InterPro" id="IPR013783">
    <property type="entry name" value="Ig-like_fold"/>
</dbReference>
<organism evidence="9 10">
    <name type="scientific">Scyliorhinus torazame</name>
    <name type="common">Cloudy catshark</name>
    <name type="synonym">Catulus torazame</name>
    <dbReference type="NCBI Taxonomy" id="75743"/>
    <lineage>
        <taxon>Eukaryota</taxon>
        <taxon>Metazoa</taxon>
        <taxon>Chordata</taxon>
        <taxon>Craniata</taxon>
        <taxon>Vertebrata</taxon>
        <taxon>Chondrichthyes</taxon>
        <taxon>Elasmobranchii</taxon>
        <taxon>Galeomorphii</taxon>
        <taxon>Galeoidea</taxon>
        <taxon>Carcharhiniformes</taxon>
        <taxon>Scyliorhinidae</taxon>
        <taxon>Scyliorhinus</taxon>
    </lineage>
</organism>
<keyword evidence="10" id="KW-1185">Reference proteome</keyword>
<dbReference type="Pfam" id="PF10179">
    <property type="entry name" value="NDNF"/>
    <property type="match status" value="1"/>
</dbReference>
<keyword evidence="2" id="KW-0964">Secreted</keyword>
<name>A0A401QCA4_SCYTO</name>
<dbReference type="InterPro" id="IPR045805">
    <property type="entry name" value="NDNF_C"/>
</dbReference>
<evidence type="ECO:0000256" key="3">
    <source>
        <dbReference type="ARBA" id="ARBA00022729"/>
    </source>
</evidence>
<dbReference type="OMA" id="VHIWLQG"/>
<accession>A0A401QCA4</accession>
<keyword evidence="4" id="KW-0677">Repeat</keyword>
<evidence type="ECO:0000256" key="6">
    <source>
        <dbReference type="ARBA" id="ARBA00024096"/>
    </source>
</evidence>
<evidence type="ECO:0000256" key="2">
    <source>
        <dbReference type="ARBA" id="ARBA00022525"/>
    </source>
</evidence>
<feature type="domain" description="Fibronectin type-III" evidence="8">
    <location>
        <begin position="335"/>
        <end position="441"/>
    </location>
</feature>
<protein>
    <recommendedName>
        <fullName evidence="6">Protein NDNF</fullName>
    </recommendedName>
</protein>
<dbReference type="InterPro" id="IPR003961">
    <property type="entry name" value="FN3_dom"/>
</dbReference>
<dbReference type="InterPro" id="IPR019326">
    <property type="entry name" value="NDNF"/>
</dbReference>
<dbReference type="InterPro" id="IPR036116">
    <property type="entry name" value="FN3_sf"/>
</dbReference>
<dbReference type="GO" id="GO:0008201">
    <property type="term" value="F:heparin binding"/>
    <property type="evidence" value="ECO:0007669"/>
    <property type="project" value="TreeGrafter"/>
</dbReference>
<dbReference type="GO" id="GO:0030198">
    <property type="term" value="P:extracellular matrix organization"/>
    <property type="evidence" value="ECO:0007669"/>
    <property type="project" value="TreeGrafter"/>
</dbReference>
<evidence type="ECO:0000256" key="1">
    <source>
        <dbReference type="ARBA" id="ARBA00004613"/>
    </source>
</evidence>
<evidence type="ECO:0000259" key="8">
    <source>
        <dbReference type="SMART" id="SM00060"/>
    </source>
</evidence>
<evidence type="ECO:0000256" key="4">
    <source>
        <dbReference type="ARBA" id="ARBA00022737"/>
    </source>
</evidence>
<dbReference type="Pfam" id="PF19433">
    <property type="entry name" value="NDNF_C"/>
    <property type="match status" value="1"/>
</dbReference>
<dbReference type="SUPFAM" id="SSF49265">
    <property type="entry name" value="Fibronectin type III"/>
    <property type="match status" value="1"/>
</dbReference>
<feature type="domain" description="Fibronectin type-III" evidence="8">
    <location>
        <begin position="73"/>
        <end position="214"/>
    </location>
</feature>
<dbReference type="OrthoDB" id="9872501at2759"/>
<keyword evidence="5" id="KW-0325">Glycoprotein</keyword>
<comment type="caution">
    <text evidence="9">The sequence shown here is derived from an EMBL/GenBank/DDBJ whole genome shotgun (WGS) entry which is preliminary data.</text>
</comment>
<dbReference type="GO" id="GO:0005576">
    <property type="term" value="C:extracellular region"/>
    <property type="evidence" value="ECO:0007669"/>
    <property type="project" value="UniProtKB-SubCell"/>
</dbReference>
<dbReference type="PANTHER" id="PTHR14619">
    <property type="entry name" value="NEURON-DERIVED NEUROTROPHIC FACTOR"/>
    <property type="match status" value="1"/>
</dbReference>
<comment type="function">
    <text evidence="7">Secretory protein that plays a role in various cellular processes. Acts as a chemorepellent acting on gonadotropin-releasing hormone (GnRH) expressing neurons regulating their migration to the hypothalamus. Also promotes neuron migration, growth and survival as well as neurite outgrowth and is involved in the development of the olfactory system. May also act through the regulation of growth factors activity and downstream signaling. Also regulates extracellular matrix assembly and cell adhesiveness. Promotes endothelial cell survival, vessel formation and plays an important role in the process of revascularization through NOS3-dependent mechanisms.</text>
</comment>